<evidence type="ECO:0000313" key="1">
    <source>
        <dbReference type="EMBL" id="NYD44579.1"/>
    </source>
</evidence>
<organism evidence="1 2">
    <name type="scientific">Actinomadura luteofluorescens</name>
    <dbReference type="NCBI Taxonomy" id="46163"/>
    <lineage>
        <taxon>Bacteria</taxon>
        <taxon>Bacillati</taxon>
        <taxon>Actinomycetota</taxon>
        <taxon>Actinomycetes</taxon>
        <taxon>Streptosporangiales</taxon>
        <taxon>Thermomonosporaceae</taxon>
        <taxon>Actinomadura</taxon>
    </lineage>
</organism>
<comment type="caution">
    <text evidence="1">The sequence shown here is derived from an EMBL/GenBank/DDBJ whole genome shotgun (WGS) entry which is preliminary data.</text>
</comment>
<protein>
    <submittedName>
        <fullName evidence="1">Uncharacterized protein</fullName>
    </submittedName>
</protein>
<name>A0A7Y9EBB3_9ACTN</name>
<sequence>MLPVTLKAVHTGAHLLTSTREKNHAELPSAR</sequence>
<evidence type="ECO:0000313" key="2">
    <source>
        <dbReference type="Proteomes" id="UP000529783"/>
    </source>
</evidence>
<dbReference type="EMBL" id="JACCBA010000001">
    <property type="protein sequence ID" value="NYD44579.1"/>
    <property type="molecule type" value="Genomic_DNA"/>
</dbReference>
<gene>
    <name evidence="1" type="ORF">BJY14_000562</name>
</gene>
<accession>A0A7Y9EBB3</accession>
<reference evidence="1 2" key="1">
    <citation type="submission" date="2020-07" db="EMBL/GenBank/DDBJ databases">
        <title>Sequencing the genomes of 1000 actinobacteria strains.</title>
        <authorList>
            <person name="Klenk H.-P."/>
        </authorList>
    </citation>
    <scope>NUCLEOTIDE SEQUENCE [LARGE SCALE GENOMIC DNA]</scope>
    <source>
        <strain evidence="1 2">DSM 40398</strain>
    </source>
</reference>
<proteinExistence type="predicted"/>
<keyword evidence="2" id="KW-1185">Reference proteome</keyword>
<dbReference type="Proteomes" id="UP000529783">
    <property type="component" value="Unassembled WGS sequence"/>
</dbReference>
<dbReference type="AlphaFoldDB" id="A0A7Y9EBB3"/>